<accession>A0AAU7Z142</accession>
<dbReference type="Gene3D" id="1.50.10.140">
    <property type="match status" value="1"/>
</dbReference>
<name>A0AAU7Z142_9BACT</name>
<feature type="domain" description="Glycoamylase-like" evidence="1">
    <location>
        <begin position="9"/>
        <end position="209"/>
    </location>
</feature>
<organism evidence="2">
    <name type="scientific">Tunturiibacter gelidiferens</name>
    <dbReference type="NCBI Taxonomy" id="3069689"/>
    <lineage>
        <taxon>Bacteria</taxon>
        <taxon>Pseudomonadati</taxon>
        <taxon>Acidobacteriota</taxon>
        <taxon>Terriglobia</taxon>
        <taxon>Terriglobales</taxon>
        <taxon>Acidobacteriaceae</taxon>
        <taxon>Tunturiibacter</taxon>
    </lineage>
</organism>
<proteinExistence type="predicted"/>
<reference evidence="2" key="1">
    <citation type="submission" date="2023-08" db="EMBL/GenBank/DDBJ databases">
        <authorList>
            <person name="Messyasz A."/>
            <person name="Mannisto M.K."/>
            <person name="Kerkhof L.J."/>
            <person name="Haggblom M."/>
        </authorList>
    </citation>
    <scope>NUCLEOTIDE SEQUENCE</scope>
    <source>
        <strain evidence="2">M8UP39</strain>
    </source>
</reference>
<dbReference type="RefSeq" id="WP_353072450.1">
    <property type="nucleotide sequence ID" value="NZ_CP132938.1"/>
</dbReference>
<dbReference type="AlphaFoldDB" id="A0AAU7Z142"/>
<dbReference type="KEGG" id="tgi:RBB81_01390"/>
<dbReference type="InterPro" id="IPR019282">
    <property type="entry name" value="Glycoamylase-like_cons_dom"/>
</dbReference>
<protein>
    <submittedName>
        <fullName evidence="2">Glucoamylase family protein</fullName>
    </submittedName>
</protein>
<reference evidence="2" key="2">
    <citation type="journal article" date="2024" name="Environ. Microbiol.">
        <title>Genome analysis and description of Tunturibacter gen. nov. expands the diversity of Terriglobia in tundra soils.</title>
        <authorList>
            <person name="Messyasz A."/>
            <person name="Mannisto M.K."/>
            <person name="Kerkhof L.J."/>
            <person name="Haggblom M.M."/>
        </authorList>
    </citation>
    <scope>NUCLEOTIDE SEQUENCE</scope>
    <source>
        <strain evidence="2">M8UP39</strain>
    </source>
</reference>
<evidence type="ECO:0000259" key="1">
    <source>
        <dbReference type="Pfam" id="PF10091"/>
    </source>
</evidence>
<sequence length="229" mass="25462">MLRRSRSCYLSFAPHFAHQYGAVWVDYRGIYDATTRAAGFDYFENSRRATYAQRNYAIANPMGWDCYSKDIWGLSASDGPGDLVINFKGKPTQFYGYAAYGPKGMPDEEDHGTLAPTAAVASIPFAPEICIPAAWALRNFQGGRLYGKYGFFDSFNPSFRDTHVSLRSGSVDGRLGWVDNDYLSDNQGPILGMIANYKTGIIWNATRKVPNLVRGLKRAGFTGDWLNGT</sequence>
<dbReference type="EMBL" id="CP132938">
    <property type="protein sequence ID" value="XCB22600.1"/>
    <property type="molecule type" value="Genomic_DNA"/>
</dbReference>
<dbReference type="Pfam" id="PF10091">
    <property type="entry name" value="Glycoamylase"/>
    <property type="match status" value="1"/>
</dbReference>
<gene>
    <name evidence="2" type="ORF">RBB81_01390</name>
</gene>
<evidence type="ECO:0000313" key="2">
    <source>
        <dbReference type="EMBL" id="XCB22600.1"/>
    </source>
</evidence>